<dbReference type="Proteomes" id="UP000000600">
    <property type="component" value="Unassembled WGS sequence"/>
</dbReference>
<dbReference type="InterPro" id="IPR007125">
    <property type="entry name" value="H2A/H2B/H3"/>
</dbReference>
<organism evidence="12 13">
    <name type="scientific">Paramecium tetraurelia</name>
    <dbReference type="NCBI Taxonomy" id="5888"/>
    <lineage>
        <taxon>Eukaryota</taxon>
        <taxon>Sar</taxon>
        <taxon>Alveolata</taxon>
        <taxon>Ciliophora</taxon>
        <taxon>Intramacronucleata</taxon>
        <taxon>Oligohymenophorea</taxon>
        <taxon>Peniculida</taxon>
        <taxon>Parameciidae</taxon>
        <taxon>Paramecium</taxon>
    </lineage>
</organism>
<dbReference type="GO" id="GO:0005634">
    <property type="term" value="C:nucleus"/>
    <property type="evidence" value="ECO:0000318"/>
    <property type="project" value="GO_Central"/>
</dbReference>
<dbReference type="GO" id="GO:0030527">
    <property type="term" value="F:structural constituent of chromatin"/>
    <property type="evidence" value="ECO:0000318"/>
    <property type="project" value="GO_Central"/>
</dbReference>
<dbReference type="eggNOG" id="KOG1757">
    <property type="taxonomic scope" value="Eukaryota"/>
</dbReference>
<evidence type="ECO:0000256" key="9">
    <source>
        <dbReference type="SAM" id="MobiDB-lite"/>
    </source>
</evidence>
<dbReference type="FunFam" id="1.10.20.10:FF:000005">
    <property type="entry name" value="Histone H2A"/>
    <property type="match status" value="1"/>
</dbReference>
<dbReference type="SUPFAM" id="SSF47113">
    <property type="entry name" value="Histone-fold"/>
    <property type="match status" value="1"/>
</dbReference>
<name>A0C523_PARTE</name>
<dbReference type="GO" id="GO:0031507">
    <property type="term" value="P:heterochromatin formation"/>
    <property type="evidence" value="ECO:0000318"/>
    <property type="project" value="GO_Central"/>
</dbReference>
<dbReference type="InterPro" id="IPR032454">
    <property type="entry name" value="Histone_H2A_C"/>
</dbReference>
<dbReference type="PANTHER" id="PTHR23430">
    <property type="entry name" value="HISTONE H2A"/>
    <property type="match status" value="1"/>
</dbReference>
<dbReference type="CDD" id="cd00074">
    <property type="entry name" value="HFD_H2A"/>
    <property type="match status" value="1"/>
</dbReference>
<feature type="domain" description="Core Histone H2A/H2B/H3" evidence="10">
    <location>
        <begin position="133"/>
        <end position="215"/>
    </location>
</feature>
<dbReference type="Pfam" id="PF16211">
    <property type="entry name" value="Histone_H2A_C"/>
    <property type="match status" value="1"/>
</dbReference>
<evidence type="ECO:0000256" key="8">
    <source>
        <dbReference type="RuleBase" id="RU003767"/>
    </source>
</evidence>
<dbReference type="InterPro" id="IPR032458">
    <property type="entry name" value="Histone_H2A_CS"/>
</dbReference>
<dbReference type="GO" id="GO:0000786">
    <property type="term" value="C:nucleosome"/>
    <property type="evidence" value="ECO:0000318"/>
    <property type="project" value="GO_Central"/>
</dbReference>
<proteinExistence type="inferred from homology"/>
<feature type="compositionally biased region" description="Gly residues" evidence="9">
    <location>
        <begin position="118"/>
        <end position="130"/>
    </location>
</feature>
<evidence type="ECO:0000256" key="1">
    <source>
        <dbReference type="ARBA" id="ARBA00004123"/>
    </source>
</evidence>
<dbReference type="GeneID" id="5019072"/>
<evidence type="ECO:0000256" key="6">
    <source>
        <dbReference type="ARBA" id="ARBA00023242"/>
    </source>
</evidence>
<evidence type="ECO:0000259" key="11">
    <source>
        <dbReference type="Pfam" id="PF16211"/>
    </source>
</evidence>
<evidence type="ECO:0000256" key="5">
    <source>
        <dbReference type="ARBA" id="ARBA00023125"/>
    </source>
</evidence>
<dbReference type="PRINTS" id="PR00620">
    <property type="entry name" value="HISTONEH2A"/>
</dbReference>
<gene>
    <name evidence="12" type="ORF">GSPATT00006389001</name>
</gene>
<evidence type="ECO:0000256" key="2">
    <source>
        <dbReference type="ARBA" id="ARBA00004286"/>
    </source>
</evidence>
<keyword evidence="5 8" id="KW-0238">DNA-binding</keyword>
<dbReference type="InParanoid" id="A0C523"/>
<dbReference type="KEGG" id="ptm:GSPATT00006389001"/>
<dbReference type="InterPro" id="IPR002119">
    <property type="entry name" value="Histone_H2A"/>
</dbReference>
<dbReference type="RefSeq" id="XP_001433287.1">
    <property type="nucleotide sequence ID" value="XM_001433250.2"/>
</dbReference>
<dbReference type="InterPro" id="IPR009072">
    <property type="entry name" value="Histone-fold"/>
</dbReference>
<dbReference type="OrthoDB" id="9421954at2759"/>
<sequence>MNIQVYAIRKKQEIDIDSKNVQQGGPILDDNRQCLFINNQGNIYFQYIIAYQFEKAETMLFNSEIGAKFQKALKRASKSLTIIRNQKVEPIKFEFIDSQTDLKQISIKMSGIAKSAKGGKGGKGGKGAKFGQGKNKKAPQSRSLKAGLQFPVGRIHRYLKQRVSAKNRVGTTSAVYTSAILEYLTAEVLELAGNASKDFKVRRITPRHLQLAIRGDEELDILIRATIAGGGVIPHIHKALLGKQTPEGGIPKE</sequence>
<feature type="region of interest" description="Disordered" evidence="9">
    <location>
        <begin position="116"/>
        <end position="142"/>
    </location>
</feature>
<keyword evidence="6 8" id="KW-0539">Nucleus</keyword>
<dbReference type="STRING" id="5888.A0C523"/>
<evidence type="ECO:0000256" key="7">
    <source>
        <dbReference type="ARBA" id="ARBA00023269"/>
    </source>
</evidence>
<evidence type="ECO:0000256" key="3">
    <source>
        <dbReference type="ARBA" id="ARBA00010691"/>
    </source>
</evidence>
<evidence type="ECO:0000256" key="4">
    <source>
        <dbReference type="ARBA" id="ARBA00022454"/>
    </source>
</evidence>
<reference evidence="12 13" key="1">
    <citation type="journal article" date="2006" name="Nature">
        <title>Global trends of whole-genome duplications revealed by the ciliate Paramecium tetraurelia.</title>
        <authorList>
            <consortium name="Genoscope"/>
            <person name="Aury J.-M."/>
            <person name="Jaillon O."/>
            <person name="Duret L."/>
            <person name="Noel B."/>
            <person name="Jubin C."/>
            <person name="Porcel B.M."/>
            <person name="Segurens B."/>
            <person name="Daubin V."/>
            <person name="Anthouard V."/>
            <person name="Aiach N."/>
            <person name="Arnaiz O."/>
            <person name="Billaut A."/>
            <person name="Beisson J."/>
            <person name="Blanc I."/>
            <person name="Bouhouche K."/>
            <person name="Camara F."/>
            <person name="Duharcourt S."/>
            <person name="Guigo R."/>
            <person name="Gogendeau D."/>
            <person name="Katinka M."/>
            <person name="Keller A.-M."/>
            <person name="Kissmehl R."/>
            <person name="Klotz C."/>
            <person name="Koll F."/>
            <person name="Le Moue A."/>
            <person name="Lepere C."/>
            <person name="Malinsky S."/>
            <person name="Nowacki M."/>
            <person name="Nowak J.K."/>
            <person name="Plattner H."/>
            <person name="Poulain J."/>
            <person name="Ruiz F."/>
            <person name="Serrano V."/>
            <person name="Zagulski M."/>
            <person name="Dessen P."/>
            <person name="Betermier M."/>
            <person name="Weissenbach J."/>
            <person name="Scarpelli C."/>
            <person name="Schachter V."/>
            <person name="Sperling L."/>
            <person name="Meyer E."/>
            <person name="Cohen J."/>
            <person name="Wincker P."/>
        </authorList>
    </citation>
    <scope>NUCLEOTIDE SEQUENCE [LARGE SCALE GENOMIC DNA]</scope>
    <source>
        <strain evidence="12 13">Stock d4-2</strain>
    </source>
</reference>
<comment type="subcellular location">
    <subcellularLocation>
        <location evidence="2">Chromosome</location>
    </subcellularLocation>
    <subcellularLocation>
        <location evidence="1 8">Nucleus</location>
    </subcellularLocation>
</comment>
<dbReference type="PROSITE" id="PS00046">
    <property type="entry name" value="HISTONE_H2A"/>
    <property type="match status" value="1"/>
</dbReference>
<dbReference type="AlphaFoldDB" id="A0C523"/>
<dbReference type="Pfam" id="PF00125">
    <property type="entry name" value="Histone"/>
    <property type="match status" value="1"/>
</dbReference>
<evidence type="ECO:0000259" key="10">
    <source>
        <dbReference type="Pfam" id="PF00125"/>
    </source>
</evidence>
<dbReference type="FunCoup" id="A0C523">
    <property type="interactions" value="1047"/>
</dbReference>
<keyword evidence="13" id="KW-1185">Reference proteome</keyword>
<keyword evidence="4 8" id="KW-0158">Chromosome</keyword>
<comment type="similarity">
    <text evidence="3 8">Belongs to the histone H2A family.</text>
</comment>
<dbReference type="SMART" id="SM00414">
    <property type="entry name" value="H2A"/>
    <property type="match status" value="1"/>
</dbReference>
<protein>
    <recommendedName>
        <fullName evidence="8">Histone H2A</fullName>
    </recommendedName>
</protein>
<evidence type="ECO:0000313" key="13">
    <source>
        <dbReference type="Proteomes" id="UP000000600"/>
    </source>
</evidence>
<evidence type="ECO:0000313" key="12">
    <source>
        <dbReference type="EMBL" id="CAK65890.1"/>
    </source>
</evidence>
<accession>A0C523</accession>
<dbReference type="HOGENOM" id="CLU_062828_2_4_1"/>
<dbReference type="GO" id="GO:0003677">
    <property type="term" value="F:DNA binding"/>
    <property type="evidence" value="ECO:0007669"/>
    <property type="project" value="UniProtKB-KW"/>
</dbReference>
<keyword evidence="7 8" id="KW-0544">Nucleosome core</keyword>
<dbReference type="EMBL" id="CT868041">
    <property type="protein sequence ID" value="CAK65890.1"/>
    <property type="molecule type" value="Genomic_DNA"/>
</dbReference>
<dbReference type="GO" id="GO:0046982">
    <property type="term" value="F:protein heterodimerization activity"/>
    <property type="evidence" value="ECO:0007669"/>
    <property type="project" value="InterPro"/>
</dbReference>
<feature type="domain" description="Histone H2A C-terminal" evidence="11">
    <location>
        <begin position="217"/>
        <end position="246"/>
    </location>
</feature>
<dbReference type="Gene3D" id="1.10.20.10">
    <property type="entry name" value="Histone, subunit A"/>
    <property type="match status" value="1"/>
</dbReference>
<comment type="subunit">
    <text evidence="8">The nucleosome is a histone octamer containing two molecules each of H2A, H2B, H3 and H4 assembled in one H3-H4 heterotetramer and two H2A-H2B heterodimers. The octamer wraps approximately 147 bp of DNA.</text>
</comment>